<evidence type="ECO:0000256" key="5">
    <source>
        <dbReference type="ARBA" id="ARBA00022723"/>
    </source>
</evidence>
<evidence type="ECO:0000259" key="8">
    <source>
        <dbReference type="Pfam" id="PF13359"/>
    </source>
</evidence>
<organism evidence="9 10">
    <name type="scientific">Daphnia galeata</name>
    <dbReference type="NCBI Taxonomy" id="27404"/>
    <lineage>
        <taxon>Eukaryota</taxon>
        <taxon>Metazoa</taxon>
        <taxon>Ecdysozoa</taxon>
        <taxon>Arthropoda</taxon>
        <taxon>Crustacea</taxon>
        <taxon>Branchiopoda</taxon>
        <taxon>Diplostraca</taxon>
        <taxon>Cladocera</taxon>
        <taxon>Anomopoda</taxon>
        <taxon>Daphniidae</taxon>
        <taxon>Daphnia</taxon>
    </lineage>
</organism>
<dbReference type="GO" id="GO:0046872">
    <property type="term" value="F:metal ion binding"/>
    <property type="evidence" value="ECO:0007669"/>
    <property type="project" value="UniProtKB-KW"/>
</dbReference>
<evidence type="ECO:0000256" key="4">
    <source>
        <dbReference type="ARBA" id="ARBA00022722"/>
    </source>
</evidence>
<accession>A0A8J2RYA1</accession>
<keyword evidence="6" id="KW-0378">Hydrolase</keyword>
<protein>
    <recommendedName>
        <fullName evidence="8">DDE Tnp4 domain-containing protein</fullName>
    </recommendedName>
</protein>
<dbReference type="EMBL" id="CAKKLH010000276">
    <property type="protein sequence ID" value="CAH0107459.1"/>
    <property type="molecule type" value="Genomic_DNA"/>
</dbReference>
<evidence type="ECO:0000256" key="3">
    <source>
        <dbReference type="ARBA" id="ARBA00006958"/>
    </source>
</evidence>
<keyword evidence="5" id="KW-0479">Metal-binding</keyword>
<keyword evidence="7" id="KW-0539">Nucleus</keyword>
<name>A0A8J2RYA1_9CRUS</name>
<reference evidence="9" key="1">
    <citation type="submission" date="2021-11" db="EMBL/GenBank/DDBJ databases">
        <authorList>
            <person name="Schell T."/>
        </authorList>
    </citation>
    <scope>NUCLEOTIDE SEQUENCE</scope>
    <source>
        <strain evidence="9">M5</strain>
    </source>
</reference>
<dbReference type="GO" id="GO:0005634">
    <property type="term" value="C:nucleus"/>
    <property type="evidence" value="ECO:0007669"/>
    <property type="project" value="UniProtKB-SubCell"/>
</dbReference>
<sequence>MDFEGIPIITGVFAACIQEHTFNIDCDEEENLLIFQRCFRYSSPRSRSTVLRWLFVQMREKQRHHREVLGGFASLVLRYADVQFAEDFLMSRQRFRELYDMIGENLEARCYCTKEPVLHKLLLAIWTLSTPESLREVAHRFGYRNRGSAHHVLQKVCRILVQHSELFIAWPARDEYENISAQFSFPSALGALDATYIRLANNPQEEGTSYINRKGFPGVSLQVVCDSNRRIMDASTGWPSSMQDSRIFRKSFIGQHIDMLLDNTDYFLLADGGYTLLPRLMIPYRLDHPLELFEVTYNYLQRHSRQVVERYFALLKLKFRRLKVIDVHNMEYLSDILIACCCLHNFVLDEPFFEPANMNDFLIDHPDDNIEDDDDFGNNVDYRAEIRRDELAGFFMPR</sequence>
<comment type="cofactor">
    <cofactor evidence="1">
        <name>a divalent metal cation</name>
        <dbReference type="ChEBI" id="CHEBI:60240"/>
    </cofactor>
</comment>
<evidence type="ECO:0000313" key="10">
    <source>
        <dbReference type="Proteomes" id="UP000789390"/>
    </source>
</evidence>
<dbReference type="InterPro" id="IPR027806">
    <property type="entry name" value="HARBI1_dom"/>
</dbReference>
<dbReference type="Pfam" id="PF13359">
    <property type="entry name" value="DDE_Tnp_4"/>
    <property type="match status" value="1"/>
</dbReference>
<dbReference type="InterPro" id="IPR045249">
    <property type="entry name" value="HARBI1-like"/>
</dbReference>
<comment type="similarity">
    <text evidence="3">Belongs to the HARBI1 family.</text>
</comment>
<dbReference type="OrthoDB" id="6329868at2759"/>
<keyword evidence="4" id="KW-0540">Nuclease</keyword>
<evidence type="ECO:0000256" key="7">
    <source>
        <dbReference type="ARBA" id="ARBA00023242"/>
    </source>
</evidence>
<proteinExistence type="inferred from homology"/>
<evidence type="ECO:0000256" key="6">
    <source>
        <dbReference type="ARBA" id="ARBA00022801"/>
    </source>
</evidence>
<evidence type="ECO:0000256" key="1">
    <source>
        <dbReference type="ARBA" id="ARBA00001968"/>
    </source>
</evidence>
<gene>
    <name evidence="9" type="ORF">DGAL_LOCUS10757</name>
</gene>
<feature type="domain" description="DDE Tnp4" evidence="8">
    <location>
        <begin position="192"/>
        <end position="345"/>
    </location>
</feature>
<dbReference type="GO" id="GO:0004518">
    <property type="term" value="F:nuclease activity"/>
    <property type="evidence" value="ECO:0007669"/>
    <property type="project" value="UniProtKB-KW"/>
</dbReference>
<evidence type="ECO:0000313" key="9">
    <source>
        <dbReference type="EMBL" id="CAH0107459.1"/>
    </source>
</evidence>
<comment type="subcellular location">
    <subcellularLocation>
        <location evidence="2">Nucleus</location>
    </subcellularLocation>
</comment>
<dbReference type="Proteomes" id="UP000789390">
    <property type="component" value="Unassembled WGS sequence"/>
</dbReference>
<dbReference type="AlphaFoldDB" id="A0A8J2RYA1"/>
<dbReference type="PANTHER" id="PTHR22930">
    <property type="match status" value="1"/>
</dbReference>
<keyword evidence="10" id="KW-1185">Reference proteome</keyword>
<dbReference type="PANTHER" id="PTHR22930:SF85">
    <property type="entry name" value="GH03217P-RELATED"/>
    <property type="match status" value="1"/>
</dbReference>
<dbReference type="GO" id="GO:0016787">
    <property type="term" value="F:hydrolase activity"/>
    <property type="evidence" value="ECO:0007669"/>
    <property type="project" value="UniProtKB-KW"/>
</dbReference>
<comment type="caution">
    <text evidence="9">The sequence shown here is derived from an EMBL/GenBank/DDBJ whole genome shotgun (WGS) entry which is preliminary data.</text>
</comment>
<evidence type="ECO:0000256" key="2">
    <source>
        <dbReference type="ARBA" id="ARBA00004123"/>
    </source>
</evidence>